<evidence type="ECO:0000256" key="1">
    <source>
        <dbReference type="ARBA" id="ARBA00022679"/>
    </source>
</evidence>
<organism evidence="4">
    <name type="scientific">hydrothermal vent metagenome</name>
    <dbReference type="NCBI Taxonomy" id="652676"/>
    <lineage>
        <taxon>unclassified sequences</taxon>
        <taxon>metagenomes</taxon>
        <taxon>ecological metagenomes</taxon>
    </lineage>
</organism>
<dbReference type="Gene3D" id="3.40.50.2000">
    <property type="entry name" value="Glycogen Phosphorylase B"/>
    <property type="match status" value="2"/>
</dbReference>
<proteinExistence type="predicted"/>
<name>A0A1W1CNG3_9ZZZZ</name>
<dbReference type="EC" id="2.4.1.-" evidence="4"/>
<dbReference type="AlphaFoldDB" id="A0A1W1CNG3"/>
<dbReference type="SUPFAM" id="SSF53756">
    <property type="entry name" value="UDP-Glycosyltransferase/glycogen phosphorylase"/>
    <property type="match status" value="1"/>
</dbReference>
<reference evidence="4" key="1">
    <citation type="submission" date="2016-10" db="EMBL/GenBank/DDBJ databases">
        <authorList>
            <person name="de Groot N.N."/>
        </authorList>
    </citation>
    <scope>NUCLEOTIDE SEQUENCE</scope>
</reference>
<evidence type="ECO:0000313" key="4">
    <source>
        <dbReference type="EMBL" id="SFV67356.1"/>
    </source>
</evidence>
<dbReference type="GO" id="GO:0016757">
    <property type="term" value="F:glycosyltransferase activity"/>
    <property type="evidence" value="ECO:0007669"/>
    <property type="project" value="UniProtKB-KW"/>
</dbReference>
<dbReference type="EMBL" id="FPHL01000047">
    <property type="protein sequence ID" value="SFV67356.1"/>
    <property type="molecule type" value="Genomic_DNA"/>
</dbReference>
<feature type="domain" description="Glycosyl transferase family 1" evidence="2">
    <location>
        <begin position="162"/>
        <end position="320"/>
    </location>
</feature>
<gene>
    <name evidence="4" type="ORF">MNB_SV-10-311</name>
</gene>
<protein>
    <submittedName>
        <fullName evidence="4">UDP-glucose:(Heptosyl) LPS alpha1,3-glucosyltransferase WaaG</fullName>
        <ecNumber evidence="4">2.4.1.-</ecNumber>
    </submittedName>
</protein>
<dbReference type="InterPro" id="IPR028098">
    <property type="entry name" value="Glyco_trans_4-like_N"/>
</dbReference>
<dbReference type="Pfam" id="PF00534">
    <property type="entry name" value="Glycos_transf_1"/>
    <property type="match status" value="1"/>
</dbReference>
<dbReference type="InterPro" id="IPR001296">
    <property type="entry name" value="Glyco_trans_1"/>
</dbReference>
<feature type="domain" description="Glycosyltransferase subfamily 4-like N-terminal" evidence="3">
    <location>
        <begin position="96"/>
        <end position="152"/>
    </location>
</feature>
<dbReference type="PANTHER" id="PTHR46401">
    <property type="entry name" value="GLYCOSYLTRANSFERASE WBBK-RELATED"/>
    <property type="match status" value="1"/>
</dbReference>
<evidence type="ECO:0000259" key="2">
    <source>
        <dbReference type="Pfam" id="PF00534"/>
    </source>
</evidence>
<dbReference type="CDD" id="cd03801">
    <property type="entry name" value="GT4_PimA-like"/>
    <property type="match status" value="1"/>
</dbReference>
<evidence type="ECO:0000259" key="3">
    <source>
        <dbReference type="Pfam" id="PF13439"/>
    </source>
</evidence>
<dbReference type="Pfam" id="PF13439">
    <property type="entry name" value="Glyco_transf_4"/>
    <property type="match status" value="1"/>
</dbReference>
<accession>A0A1W1CNG3</accession>
<dbReference type="GO" id="GO:0009103">
    <property type="term" value="P:lipopolysaccharide biosynthetic process"/>
    <property type="evidence" value="ECO:0007669"/>
    <property type="project" value="TreeGrafter"/>
</dbReference>
<keyword evidence="4" id="KW-0328">Glycosyltransferase</keyword>
<dbReference type="PANTHER" id="PTHR46401:SF2">
    <property type="entry name" value="GLYCOSYLTRANSFERASE WBBK-RELATED"/>
    <property type="match status" value="1"/>
</dbReference>
<sequence length="344" mass="39836">MQKLYLIRANKKLSGGAEMYLAQLSAQLEKLKIDHAVLHSPLPKFLPAWLRVLLFDFMTCRKKEDKFYFSLDRISCPDIYRTDDGVHKIFLSIENKSKTNPLHRVYLILEEKAFRRAKKIIAISTMVKNNIIDVYGIDPSKIVVIYNGIELQEYNSRNAFPKLSKEFRIGQVQKIITFVGSGFKRKGVEEFLHIIARLKYDDFKAFIIGKEKKLSCYEDLARQLGLENKVVFTGPRKDVNDFYVISDIFLFPSHYDPFGNVILEAMQFSNAVITTRQCGAGEILDDVFVMDRPDDYSIATTIDGLLNDDHRLDEIKAKNRRTVKEFTIEKNVEETLKVIHEIIH</sequence>
<keyword evidence="1 4" id="KW-0808">Transferase</keyword>